<comment type="caution">
    <text evidence="2">The sequence shown here is derived from an EMBL/GenBank/DDBJ whole genome shotgun (WGS) entry which is preliminary data.</text>
</comment>
<protein>
    <submittedName>
        <fullName evidence="2">Uncharacterized protein</fullName>
    </submittedName>
</protein>
<reference evidence="2" key="2">
    <citation type="submission" date="2023-06" db="EMBL/GenBank/DDBJ databases">
        <authorList>
            <person name="Ma L."/>
            <person name="Liu K.-W."/>
            <person name="Li Z."/>
            <person name="Hsiao Y.-Y."/>
            <person name="Qi Y."/>
            <person name="Fu T."/>
            <person name="Tang G."/>
            <person name="Zhang D."/>
            <person name="Sun W.-H."/>
            <person name="Liu D.-K."/>
            <person name="Li Y."/>
            <person name="Chen G.-Z."/>
            <person name="Liu X.-D."/>
            <person name="Liao X.-Y."/>
            <person name="Jiang Y.-T."/>
            <person name="Yu X."/>
            <person name="Hao Y."/>
            <person name="Huang J."/>
            <person name="Zhao X.-W."/>
            <person name="Ke S."/>
            <person name="Chen Y.-Y."/>
            <person name="Wu W.-L."/>
            <person name="Hsu J.-L."/>
            <person name="Lin Y.-F."/>
            <person name="Huang M.-D."/>
            <person name="Li C.-Y."/>
            <person name="Huang L."/>
            <person name="Wang Z.-W."/>
            <person name="Zhao X."/>
            <person name="Zhong W.-Y."/>
            <person name="Peng D.-H."/>
            <person name="Ahmad S."/>
            <person name="Lan S."/>
            <person name="Zhang J.-S."/>
            <person name="Tsai W.-C."/>
            <person name="Van De Peer Y."/>
            <person name="Liu Z.-J."/>
        </authorList>
    </citation>
    <scope>NUCLEOTIDE SEQUENCE</scope>
    <source>
        <strain evidence="2">SCP</strain>
        <tissue evidence="2">Leaves</tissue>
    </source>
</reference>
<feature type="region of interest" description="Disordered" evidence="1">
    <location>
        <begin position="46"/>
        <end position="65"/>
    </location>
</feature>
<name>A0AAV8ZYA1_ACOGR</name>
<dbReference type="Proteomes" id="UP001179952">
    <property type="component" value="Unassembled WGS sequence"/>
</dbReference>
<proteinExistence type="predicted"/>
<dbReference type="AlphaFoldDB" id="A0AAV8ZYA1"/>
<organism evidence="2 3">
    <name type="scientific">Acorus gramineus</name>
    <name type="common">Dwarf sweet flag</name>
    <dbReference type="NCBI Taxonomy" id="55184"/>
    <lineage>
        <taxon>Eukaryota</taxon>
        <taxon>Viridiplantae</taxon>
        <taxon>Streptophyta</taxon>
        <taxon>Embryophyta</taxon>
        <taxon>Tracheophyta</taxon>
        <taxon>Spermatophyta</taxon>
        <taxon>Magnoliopsida</taxon>
        <taxon>Liliopsida</taxon>
        <taxon>Acoraceae</taxon>
        <taxon>Acorus</taxon>
    </lineage>
</organism>
<evidence type="ECO:0000256" key="1">
    <source>
        <dbReference type="SAM" id="MobiDB-lite"/>
    </source>
</evidence>
<evidence type="ECO:0000313" key="2">
    <source>
        <dbReference type="EMBL" id="KAK1257444.1"/>
    </source>
</evidence>
<evidence type="ECO:0000313" key="3">
    <source>
        <dbReference type="Proteomes" id="UP001179952"/>
    </source>
</evidence>
<feature type="compositionally biased region" description="Basic residues" evidence="1">
    <location>
        <begin position="54"/>
        <end position="65"/>
    </location>
</feature>
<keyword evidence="3" id="KW-1185">Reference proteome</keyword>
<accession>A0AAV8ZYA1</accession>
<gene>
    <name evidence="2" type="ORF">QJS04_geneDACA011595</name>
</gene>
<dbReference type="EMBL" id="JAUJYN010000043">
    <property type="protein sequence ID" value="KAK1257444.1"/>
    <property type="molecule type" value="Genomic_DNA"/>
</dbReference>
<reference evidence="2" key="1">
    <citation type="journal article" date="2023" name="Nat. Commun.">
        <title>Diploid and tetraploid genomes of Acorus and the evolution of monocots.</title>
        <authorList>
            <person name="Ma L."/>
            <person name="Liu K.W."/>
            <person name="Li Z."/>
            <person name="Hsiao Y.Y."/>
            <person name="Qi Y."/>
            <person name="Fu T."/>
            <person name="Tang G.D."/>
            <person name="Zhang D."/>
            <person name="Sun W.H."/>
            <person name="Liu D.K."/>
            <person name="Li Y."/>
            <person name="Chen G.Z."/>
            <person name="Liu X.D."/>
            <person name="Liao X.Y."/>
            <person name="Jiang Y.T."/>
            <person name="Yu X."/>
            <person name="Hao Y."/>
            <person name="Huang J."/>
            <person name="Zhao X.W."/>
            <person name="Ke S."/>
            <person name="Chen Y.Y."/>
            <person name="Wu W.L."/>
            <person name="Hsu J.L."/>
            <person name="Lin Y.F."/>
            <person name="Huang M.D."/>
            <person name="Li C.Y."/>
            <person name="Huang L."/>
            <person name="Wang Z.W."/>
            <person name="Zhao X."/>
            <person name="Zhong W.Y."/>
            <person name="Peng D.H."/>
            <person name="Ahmad S."/>
            <person name="Lan S."/>
            <person name="Zhang J.S."/>
            <person name="Tsai W.C."/>
            <person name="Van de Peer Y."/>
            <person name="Liu Z.J."/>
        </authorList>
    </citation>
    <scope>NUCLEOTIDE SEQUENCE</scope>
    <source>
        <strain evidence="2">SCP</strain>
    </source>
</reference>
<sequence>MGRRGAVVVCAGGWGTRIRWRGLVGEGRRIVRSVVLPIVQSLSQTLKKDTKGRGRERRRKRKKGM</sequence>